<evidence type="ECO:0000256" key="3">
    <source>
        <dbReference type="ARBA" id="ARBA00022777"/>
    </source>
</evidence>
<evidence type="ECO:0000259" key="5">
    <source>
        <dbReference type="Pfam" id="PF00294"/>
    </source>
</evidence>
<sequence length="338" mass="36666">MALSRSDSGLQHRQFPASSLFHRQVNVETRRFDVITFGDLCVDLILSGADVTPQFGQVEKLIEDYTLEMGGSCSIFACQASRLGLRTALLGRVGADSFGQLVLNRLNEAGVTTSYVSIDSSLKTGLSLAFCPPGDRAILTYPGSIHALTPSDVSDEFLSSARHLHHGSHYLHTGLLPVMPEIFRRARTLGLSISLDTNWDPAETWNGNLPQLLSMTDLFMPNDQEALRISRKPTLDEAAETFLNFGVQAVVIKEGARGARVYTRDTFIQRPVQPVSGGDSIGAGDSFDAGFLAGWLRGLPLEQCLQIAMACGRSVASKIGGVAGQLRWEEITRSLSLP</sequence>
<dbReference type="GO" id="GO:0016301">
    <property type="term" value="F:kinase activity"/>
    <property type="evidence" value="ECO:0007669"/>
    <property type="project" value="UniProtKB-KW"/>
</dbReference>
<dbReference type="Gene3D" id="3.40.1190.20">
    <property type="match status" value="1"/>
</dbReference>
<name>A0A3D1JFP6_9CHLR</name>
<evidence type="ECO:0000256" key="2">
    <source>
        <dbReference type="ARBA" id="ARBA00022679"/>
    </source>
</evidence>
<comment type="caution">
    <text evidence="6">The sequence shown here is derived from an EMBL/GenBank/DDBJ whole genome shotgun (WGS) entry which is preliminary data.</text>
</comment>
<dbReference type="PANTHER" id="PTHR10584:SF166">
    <property type="entry name" value="RIBOKINASE"/>
    <property type="match status" value="1"/>
</dbReference>
<dbReference type="AlphaFoldDB" id="A0A3D1JFP6"/>
<dbReference type="PROSITE" id="PS00584">
    <property type="entry name" value="PFKB_KINASES_2"/>
    <property type="match status" value="1"/>
</dbReference>
<dbReference type="CDD" id="cd01166">
    <property type="entry name" value="KdgK"/>
    <property type="match status" value="1"/>
</dbReference>
<dbReference type="InterPro" id="IPR011611">
    <property type="entry name" value="PfkB_dom"/>
</dbReference>
<reference evidence="6 7" key="1">
    <citation type="journal article" date="2018" name="Nat. Biotechnol.">
        <title>A standardized bacterial taxonomy based on genome phylogeny substantially revises the tree of life.</title>
        <authorList>
            <person name="Parks D.H."/>
            <person name="Chuvochina M."/>
            <person name="Waite D.W."/>
            <person name="Rinke C."/>
            <person name="Skarshewski A."/>
            <person name="Chaumeil P.A."/>
            <person name="Hugenholtz P."/>
        </authorList>
    </citation>
    <scope>NUCLEOTIDE SEQUENCE [LARGE SCALE GENOMIC DNA]</scope>
    <source>
        <strain evidence="6">UBA8781</strain>
    </source>
</reference>
<dbReference type="EMBL" id="DPBP01000020">
    <property type="protein sequence ID" value="HCE17045.1"/>
    <property type="molecule type" value="Genomic_DNA"/>
</dbReference>
<dbReference type="Proteomes" id="UP000264141">
    <property type="component" value="Unassembled WGS sequence"/>
</dbReference>
<dbReference type="Pfam" id="PF00294">
    <property type="entry name" value="PfkB"/>
    <property type="match status" value="1"/>
</dbReference>
<proteinExistence type="inferred from homology"/>
<comment type="similarity">
    <text evidence="1 4">Belongs to the carbohydrate kinase PfkB family.</text>
</comment>
<keyword evidence="3 4" id="KW-0418">Kinase</keyword>
<feature type="domain" description="Carbohydrate kinase PfkB" evidence="5">
    <location>
        <begin position="33"/>
        <end position="321"/>
    </location>
</feature>
<dbReference type="InterPro" id="IPR029056">
    <property type="entry name" value="Ribokinase-like"/>
</dbReference>
<dbReference type="SUPFAM" id="SSF53613">
    <property type="entry name" value="Ribokinase-like"/>
    <property type="match status" value="1"/>
</dbReference>
<dbReference type="InterPro" id="IPR002173">
    <property type="entry name" value="Carboh/pur_kinase_PfkB_CS"/>
</dbReference>
<evidence type="ECO:0000313" key="6">
    <source>
        <dbReference type="EMBL" id="HCE17045.1"/>
    </source>
</evidence>
<dbReference type="InterPro" id="IPR002139">
    <property type="entry name" value="Ribo/fructo_kinase"/>
</dbReference>
<organism evidence="6 7">
    <name type="scientific">Anaerolinea thermolimosa</name>
    <dbReference type="NCBI Taxonomy" id="229919"/>
    <lineage>
        <taxon>Bacteria</taxon>
        <taxon>Bacillati</taxon>
        <taxon>Chloroflexota</taxon>
        <taxon>Anaerolineae</taxon>
        <taxon>Anaerolineales</taxon>
        <taxon>Anaerolineaceae</taxon>
        <taxon>Anaerolinea</taxon>
    </lineage>
</organism>
<dbReference type="PANTHER" id="PTHR10584">
    <property type="entry name" value="SUGAR KINASE"/>
    <property type="match status" value="1"/>
</dbReference>
<protein>
    <submittedName>
        <fullName evidence="6">Carbohydrate kinase</fullName>
    </submittedName>
</protein>
<dbReference type="PRINTS" id="PR00990">
    <property type="entry name" value="RIBOKINASE"/>
</dbReference>
<evidence type="ECO:0000313" key="7">
    <source>
        <dbReference type="Proteomes" id="UP000264141"/>
    </source>
</evidence>
<dbReference type="GO" id="GO:0006796">
    <property type="term" value="P:phosphate-containing compound metabolic process"/>
    <property type="evidence" value="ECO:0007669"/>
    <property type="project" value="UniProtKB-ARBA"/>
</dbReference>
<evidence type="ECO:0000256" key="1">
    <source>
        <dbReference type="ARBA" id="ARBA00010688"/>
    </source>
</evidence>
<keyword evidence="2 4" id="KW-0808">Transferase</keyword>
<accession>A0A3D1JFP6</accession>
<dbReference type="STRING" id="229919.GCA_001050195_02973"/>
<gene>
    <name evidence="6" type="ORF">DEQ80_04220</name>
</gene>
<evidence type="ECO:0000256" key="4">
    <source>
        <dbReference type="RuleBase" id="RU003704"/>
    </source>
</evidence>